<dbReference type="InterPro" id="IPR001608">
    <property type="entry name" value="Ala_racemase_N"/>
</dbReference>
<dbReference type="InterPro" id="IPR026956">
    <property type="entry name" value="D-ser_dehydrat-like_dom"/>
</dbReference>
<dbReference type="InterPro" id="IPR029066">
    <property type="entry name" value="PLP-binding_barrel"/>
</dbReference>
<dbReference type="Pfam" id="PF14031">
    <property type="entry name" value="D-ser_dehydrat"/>
    <property type="match status" value="1"/>
</dbReference>
<dbReference type="PANTHER" id="PTHR28004:SF2">
    <property type="entry name" value="D-SERINE DEHYDRATASE"/>
    <property type="match status" value="1"/>
</dbReference>
<keyword evidence="2" id="KW-0456">Lyase</keyword>
<comment type="similarity">
    <text evidence="1">Belongs to the DSD1 family.</text>
</comment>
<dbReference type="SUPFAM" id="SSF51419">
    <property type="entry name" value="PLP-binding barrel"/>
    <property type="match status" value="1"/>
</dbReference>
<dbReference type="Pfam" id="PF01168">
    <property type="entry name" value="Ala_racemase_N"/>
    <property type="match status" value="1"/>
</dbReference>
<reference evidence="4 5" key="1">
    <citation type="submission" date="2021-01" db="EMBL/GenBank/DDBJ databases">
        <title>Genomic Encyclopedia of Type Strains, Phase IV (KMG-IV): sequencing the most valuable type-strain genomes for metagenomic binning, comparative biology and taxonomic classification.</title>
        <authorList>
            <person name="Goeker M."/>
        </authorList>
    </citation>
    <scope>NUCLEOTIDE SEQUENCE [LARGE SCALE GENOMIC DNA]</scope>
    <source>
        <strain evidence="4 5">DSM 24834</strain>
    </source>
</reference>
<dbReference type="InterPro" id="IPR042208">
    <property type="entry name" value="D-ser_dehydrat-like_sf"/>
</dbReference>
<dbReference type="RefSeq" id="WP_205174606.1">
    <property type="nucleotide sequence ID" value="NZ_JAFBDZ010000004.1"/>
</dbReference>
<evidence type="ECO:0000313" key="4">
    <source>
        <dbReference type="EMBL" id="MBM7587439.1"/>
    </source>
</evidence>
<protein>
    <submittedName>
        <fullName evidence="4">D-serine deaminase-like pyridoxal phosphate-dependent protein</fullName>
    </submittedName>
</protein>
<proteinExistence type="inferred from homology"/>
<keyword evidence="5" id="KW-1185">Reference proteome</keyword>
<dbReference type="PANTHER" id="PTHR28004">
    <property type="entry name" value="ZGC:162816-RELATED"/>
    <property type="match status" value="1"/>
</dbReference>
<sequence>MDHTPYIVIDESILLKNIRKMSELAKVNNIHLRPHIKTHKIPHIAKLQLAEGAVGITVAKISEAKVMASYGIDDIFIAYPVVTPSKAEELLKLNQQLSNLIVGVDSLDGAQVLNKCAEKHQQKLQVRLEIDTGLERTGVQYQEATSLAKQIVELESLTLQGIFTFKGAVYKGEATTDTTLAGQEEGQLMIEVAKQIREAGIHIEDISVGSTPTAASVAAVKGITEIRPGTYVFNDAMQVKLGVSDWKDCAAHVVSTIVSRPSEHRAVMDGGSKTFATDVQPNFAPLHLKGFGSIQEYPEAEFVRMNEEHGVINTSDSNLKIGDQVRVIPNHICSTINLHNYVYLKKENNEYQKLLIEARGMIQ</sequence>
<evidence type="ECO:0000256" key="2">
    <source>
        <dbReference type="ARBA" id="ARBA00023239"/>
    </source>
</evidence>
<comment type="caution">
    <text evidence="4">The sequence shown here is derived from an EMBL/GenBank/DDBJ whole genome shotgun (WGS) entry which is preliminary data.</text>
</comment>
<name>A0ABS2NHV4_9BACI</name>
<evidence type="ECO:0000313" key="5">
    <source>
        <dbReference type="Proteomes" id="UP001646157"/>
    </source>
</evidence>
<dbReference type="SMART" id="SM01119">
    <property type="entry name" value="D-ser_dehydrat"/>
    <property type="match status" value="1"/>
</dbReference>
<dbReference type="Gene3D" id="3.20.20.10">
    <property type="entry name" value="Alanine racemase"/>
    <property type="match status" value="1"/>
</dbReference>
<dbReference type="Proteomes" id="UP001646157">
    <property type="component" value="Unassembled WGS sequence"/>
</dbReference>
<dbReference type="EMBL" id="JAFBDZ010000004">
    <property type="protein sequence ID" value="MBM7587439.1"/>
    <property type="molecule type" value="Genomic_DNA"/>
</dbReference>
<dbReference type="InterPro" id="IPR051466">
    <property type="entry name" value="D-amino_acid_metab_enzyme"/>
</dbReference>
<accession>A0ABS2NHV4</accession>
<feature type="domain" description="D-serine dehydratase-like" evidence="3">
    <location>
        <begin position="250"/>
        <end position="346"/>
    </location>
</feature>
<evidence type="ECO:0000256" key="1">
    <source>
        <dbReference type="ARBA" id="ARBA00005323"/>
    </source>
</evidence>
<gene>
    <name evidence="4" type="ORF">JOC86_004012</name>
</gene>
<organism evidence="4 5">
    <name type="scientific">Rossellomorea pakistanensis</name>
    <dbReference type="NCBI Taxonomy" id="992288"/>
    <lineage>
        <taxon>Bacteria</taxon>
        <taxon>Bacillati</taxon>
        <taxon>Bacillota</taxon>
        <taxon>Bacilli</taxon>
        <taxon>Bacillales</taxon>
        <taxon>Bacillaceae</taxon>
        <taxon>Rossellomorea</taxon>
    </lineage>
</organism>
<dbReference type="Gene3D" id="2.40.37.20">
    <property type="entry name" value="D-serine dehydratase-like domain"/>
    <property type="match status" value="1"/>
</dbReference>
<evidence type="ECO:0000259" key="3">
    <source>
        <dbReference type="SMART" id="SM01119"/>
    </source>
</evidence>